<evidence type="ECO:0000256" key="1">
    <source>
        <dbReference type="ARBA" id="ARBA00004141"/>
    </source>
</evidence>
<keyword evidence="10" id="KW-1185">Reference proteome</keyword>
<feature type="transmembrane region" description="Helical" evidence="7">
    <location>
        <begin position="174"/>
        <end position="192"/>
    </location>
</feature>
<accession>A0A9X0DN21</accession>
<reference evidence="9" key="1">
    <citation type="submission" date="2022-11" db="EMBL/GenBank/DDBJ databases">
        <title>Genome Resource of Sclerotinia nivalis Strain SnTB1, a Plant Pathogen Isolated from American Ginseng.</title>
        <authorList>
            <person name="Fan S."/>
        </authorList>
    </citation>
    <scope>NUCLEOTIDE SEQUENCE</scope>
    <source>
        <strain evidence="9">SnTB1</strain>
    </source>
</reference>
<feature type="domain" description="Rhodopsin" evidence="8">
    <location>
        <begin position="82"/>
        <end position="333"/>
    </location>
</feature>
<dbReference type="GO" id="GO:0016020">
    <property type="term" value="C:membrane"/>
    <property type="evidence" value="ECO:0007669"/>
    <property type="project" value="UniProtKB-SubCell"/>
</dbReference>
<dbReference type="EMBL" id="JAPEIS010000002">
    <property type="protein sequence ID" value="KAJ8069259.1"/>
    <property type="molecule type" value="Genomic_DNA"/>
</dbReference>
<dbReference type="InterPro" id="IPR052337">
    <property type="entry name" value="SAT4-like"/>
</dbReference>
<evidence type="ECO:0000313" key="10">
    <source>
        <dbReference type="Proteomes" id="UP001152300"/>
    </source>
</evidence>
<evidence type="ECO:0000256" key="5">
    <source>
        <dbReference type="ARBA" id="ARBA00038359"/>
    </source>
</evidence>
<dbReference type="PANTHER" id="PTHR33048">
    <property type="entry name" value="PTH11-LIKE INTEGRAL MEMBRANE PROTEIN (AFU_ORTHOLOGUE AFUA_5G11245)"/>
    <property type="match status" value="1"/>
</dbReference>
<gene>
    <name evidence="9" type="ORF">OCU04_002922</name>
</gene>
<dbReference type="Proteomes" id="UP001152300">
    <property type="component" value="Unassembled WGS sequence"/>
</dbReference>
<feature type="transmembrane region" description="Helical" evidence="7">
    <location>
        <begin position="145"/>
        <end position="167"/>
    </location>
</feature>
<feature type="region of interest" description="Disordered" evidence="6">
    <location>
        <begin position="358"/>
        <end position="380"/>
    </location>
</feature>
<feature type="transmembrane region" description="Helical" evidence="7">
    <location>
        <begin position="266"/>
        <end position="288"/>
    </location>
</feature>
<dbReference type="OrthoDB" id="444631at2759"/>
<dbReference type="PANTHER" id="PTHR33048:SF158">
    <property type="entry name" value="MEMBRANE PROTEIN PTH11-LIKE, PUTATIVE-RELATED"/>
    <property type="match status" value="1"/>
</dbReference>
<evidence type="ECO:0000256" key="4">
    <source>
        <dbReference type="ARBA" id="ARBA00023136"/>
    </source>
</evidence>
<dbReference type="Pfam" id="PF20684">
    <property type="entry name" value="Fung_rhodopsin"/>
    <property type="match status" value="1"/>
</dbReference>
<sequence length="402" mass="44661">MFLKKRFKLNFSYCTSTIKSFFFRIYTMAVAEIPPSAYGNMPLSEPPPGVVPDLIHPQWHGQGVVIAAAIGIPLMLIMAATRIYSKCYLSRKWVLDDSSFIISLVSAISLISLQVALVCEGRAYGYHFWDVTIGDLTKPVLLRSLVLAVGTGPLIWLIKLSLFSLIYNVFHPLAYIRILVVIGLALSAAWYITSAVVTVRFCGPHGGTDRLSYLAGLASSACGDTSGIIPISSIITGIVNIIVDIYLLIIPLAAISHLNLARKRKIGVFFIFLTGAGACVMSILMLYYRTLQFHHSDPYFWKHDTTYHNVSLFTVSTIEYTVGVIIPCMAPSAKIWNHASTHLMSYVRTRFKGFRSMDDSNSMSHEREMKPMARGPEQPSPEMDTIDEMLLHIPSAALRSQN</sequence>
<comment type="similarity">
    <text evidence="5">Belongs to the SAT4 family.</text>
</comment>
<evidence type="ECO:0000313" key="9">
    <source>
        <dbReference type="EMBL" id="KAJ8069259.1"/>
    </source>
</evidence>
<feature type="transmembrane region" description="Helical" evidence="7">
    <location>
        <begin position="21"/>
        <end position="39"/>
    </location>
</feature>
<name>A0A9X0DN21_9HELO</name>
<dbReference type="AlphaFoldDB" id="A0A9X0DN21"/>
<evidence type="ECO:0000256" key="2">
    <source>
        <dbReference type="ARBA" id="ARBA00022692"/>
    </source>
</evidence>
<evidence type="ECO:0000259" key="8">
    <source>
        <dbReference type="Pfam" id="PF20684"/>
    </source>
</evidence>
<evidence type="ECO:0000256" key="3">
    <source>
        <dbReference type="ARBA" id="ARBA00022989"/>
    </source>
</evidence>
<protein>
    <recommendedName>
        <fullName evidence="8">Rhodopsin domain-containing protein</fullName>
    </recommendedName>
</protein>
<proteinExistence type="inferred from homology"/>
<evidence type="ECO:0000256" key="6">
    <source>
        <dbReference type="SAM" id="MobiDB-lite"/>
    </source>
</evidence>
<evidence type="ECO:0000256" key="7">
    <source>
        <dbReference type="SAM" id="Phobius"/>
    </source>
</evidence>
<keyword evidence="3 7" id="KW-1133">Transmembrane helix</keyword>
<comment type="subcellular location">
    <subcellularLocation>
        <location evidence="1">Membrane</location>
        <topology evidence="1">Multi-pass membrane protein</topology>
    </subcellularLocation>
</comment>
<keyword evidence="4 7" id="KW-0472">Membrane</keyword>
<organism evidence="9 10">
    <name type="scientific">Sclerotinia nivalis</name>
    <dbReference type="NCBI Taxonomy" id="352851"/>
    <lineage>
        <taxon>Eukaryota</taxon>
        <taxon>Fungi</taxon>
        <taxon>Dikarya</taxon>
        <taxon>Ascomycota</taxon>
        <taxon>Pezizomycotina</taxon>
        <taxon>Leotiomycetes</taxon>
        <taxon>Helotiales</taxon>
        <taxon>Sclerotiniaceae</taxon>
        <taxon>Sclerotinia</taxon>
    </lineage>
</organism>
<feature type="transmembrane region" description="Helical" evidence="7">
    <location>
        <begin position="228"/>
        <end position="254"/>
    </location>
</feature>
<keyword evidence="2 7" id="KW-0812">Transmembrane</keyword>
<feature type="transmembrane region" description="Helical" evidence="7">
    <location>
        <begin position="100"/>
        <end position="125"/>
    </location>
</feature>
<feature type="transmembrane region" description="Helical" evidence="7">
    <location>
        <begin position="59"/>
        <end position="79"/>
    </location>
</feature>
<dbReference type="InterPro" id="IPR049326">
    <property type="entry name" value="Rhodopsin_dom_fungi"/>
</dbReference>
<comment type="caution">
    <text evidence="9">The sequence shown here is derived from an EMBL/GenBank/DDBJ whole genome shotgun (WGS) entry which is preliminary data.</text>
</comment>